<evidence type="ECO:0000313" key="2">
    <source>
        <dbReference type="EMBL" id="CAJ1940995.1"/>
    </source>
</evidence>
<comment type="caution">
    <text evidence="2">The sequence shown here is derived from an EMBL/GenBank/DDBJ whole genome shotgun (WGS) entry which is preliminary data.</text>
</comment>
<comment type="similarity">
    <text evidence="1">Belongs to the Rab GDI family.</text>
</comment>
<dbReference type="GO" id="GO:0005634">
    <property type="term" value="C:nucleus"/>
    <property type="evidence" value="ECO:0007669"/>
    <property type="project" value="TreeGrafter"/>
</dbReference>
<proteinExistence type="inferred from homology"/>
<dbReference type="GO" id="GO:0005092">
    <property type="term" value="F:GDP-dissociation inhibitor activity"/>
    <property type="evidence" value="ECO:0007669"/>
    <property type="project" value="InterPro"/>
</dbReference>
<dbReference type="GO" id="GO:0007264">
    <property type="term" value="P:small GTPase-mediated signal transduction"/>
    <property type="evidence" value="ECO:0007669"/>
    <property type="project" value="InterPro"/>
</dbReference>
<reference evidence="2" key="1">
    <citation type="submission" date="2023-08" db="EMBL/GenBank/DDBJ databases">
        <authorList>
            <person name="Audoor S."/>
            <person name="Bilcke G."/>
        </authorList>
    </citation>
    <scope>NUCLEOTIDE SEQUENCE</scope>
</reference>
<name>A0AAD2CP63_9STRA</name>
<dbReference type="InterPro" id="IPR018203">
    <property type="entry name" value="GDP_dissociation_inhibitor"/>
</dbReference>
<dbReference type="GO" id="GO:0016192">
    <property type="term" value="P:vesicle-mediated transport"/>
    <property type="evidence" value="ECO:0007669"/>
    <property type="project" value="TreeGrafter"/>
</dbReference>
<accession>A0AAD2CP63</accession>
<dbReference type="Gene3D" id="3.50.50.60">
    <property type="entry name" value="FAD/NAD(P)-binding domain"/>
    <property type="match status" value="2"/>
</dbReference>
<dbReference type="AlphaFoldDB" id="A0AAD2CP63"/>
<gene>
    <name evidence="2" type="ORF">CYCCA115_LOCUS7309</name>
</gene>
<evidence type="ECO:0000313" key="3">
    <source>
        <dbReference type="Proteomes" id="UP001295423"/>
    </source>
</evidence>
<dbReference type="EMBL" id="CAKOGP040000990">
    <property type="protein sequence ID" value="CAJ1940995.1"/>
    <property type="molecule type" value="Genomic_DNA"/>
</dbReference>
<dbReference type="Proteomes" id="UP001295423">
    <property type="component" value="Unassembled WGS sequence"/>
</dbReference>
<sequence>MPKDDRDEEGLRRTYDVVVCGTGLVQAIVSAALARAGLSVLHCDGSDYYGEMDSTWNPEIIQEKIKEKKSSAELLAEVSCKSSHIDKGFIAMNPKGSESNLQWHSENKVDSFGLDVGILVDTPFGKGTVVELPKSFDESIVVALEKWVLANGKRSLVYFRIPHEYRHNSFSSQVLEELLFQTQGVQSLRTAKAKRILNDHRISLDATPAFVLASGRAVSGMLASNVADYLEFRSAEGLFWLEGGDLSKVPCSKNDVFGTKLLAPMDKRRLMKFIQLAMDYATQTSSDEERQQQVSLETANAMENSPDAPTSTLETVESEVQSLNERHLNHGRSLARPQNKVVSTEALSILKQCMDDGMAFDTFLEKVHKLSPKLQAIVRYAIAWEREVSSVSLAEGMENLKLHLQAVGRFGNTAFIFPLYGSGELPQAFCRSAAVFGATFLLRRAAVGIKVSDGNGVTGALISEDNSSECKMIECKTIIASEASFSLERTTRSCKRILRRISVLSGRVIRSDDTDCHITTIPPKTVGNSHTIHCVTLDHTLQVVHHGCTVMHLTTTVECDKGQETDDEILSEASRMIIEASGSQLDEVYQVCFSHCFEPTGFFSVSDVPEGLHLCHHSGQALTVDNAFAQAESIFSKICPGKDFLKLSEDFDVQIKERATENNINDDEKNMLESALDIVRKTKENKNEQTRG</sequence>
<dbReference type="PANTHER" id="PTHR11787">
    <property type="entry name" value="RAB GDP-DISSOCIATION INHIBITOR"/>
    <property type="match status" value="1"/>
</dbReference>
<evidence type="ECO:0008006" key="4">
    <source>
        <dbReference type="Google" id="ProtNLM"/>
    </source>
</evidence>
<keyword evidence="3" id="KW-1185">Reference proteome</keyword>
<protein>
    <recommendedName>
        <fullName evidence="4">Rab proteins geranylgeranyltransferase component A</fullName>
    </recommendedName>
</protein>
<dbReference type="Gene3D" id="3.30.519.10">
    <property type="entry name" value="Guanine Nucleotide Dissociation Inhibitor, domain 2"/>
    <property type="match status" value="1"/>
</dbReference>
<dbReference type="PRINTS" id="PR00891">
    <property type="entry name" value="RABGDIREP"/>
</dbReference>
<dbReference type="GO" id="GO:0005829">
    <property type="term" value="C:cytosol"/>
    <property type="evidence" value="ECO:0007669"/>
    <property type="project" value="TreeGrafter"/>
</dbReference>
<evidence type="ECO:0000256" key="1">
    <source>
        <dbReference type="ARBA" id="ARBA00005593"/>
    </source>
</evidence>
<dbReference type="SUPFAM" id="SSF51905">
    <property type="entry name" value="FAD/NAD(P)-binding domain"/>
    <property type="match status" value="1"/>
</dbReference>
<dbReference type="InterPro" id="IPR036188">
    <property type="entry name" value="FAD/NAD-bd_sf"/>
</dbReference>
<dbReference type="Pfam" id="PF00996">
    <property type="entry name" value="GDI"/>
    <property type="match status" value="3"/>
</dbReference>
<dbReference type="PANTHER" id="PTHR11787:SF4">
    <property type="entry name" value="CHM, RAB ESCORT PROTEIN 1"/>
    <property type="match status" value="1"/>
</dbReference>
<organism evidence="2 3">
    <name type="scientific">Cylindrotheca closterium</name>
    <dbReference type="NCBI Taxonomy" id="2856"/>
    <lineage>
        <taxon>Eukaryota</taxon>
        <taxon>Sar</taxon>
        <taxon>Stramenopiles</taxon>
        <taxon>Ochrophyta</taxon>
        <taxon>Bacillariophyta</taxon>
        <taxon>Bacillariophyceae</taxon>
        <taxon>Bacillariophycidae</taxon>
        <taxon>Bacillariales</taxon>
        <taxon>Bacillariaceae</taxon>
        <taxon>Cylindrotheca</taxon>
    </lineage>
</organism>
<dbReference type="GO" id="GO:0005968">
    <property type="term" value="C:Rab-protein geranylgeranyltransferase complex"/>
    <property type="evidence" value="ECO:0007669"/>
    <property type="project" value="TreeGrafter"/>
</dbReference>